<proteinExistence type="inferred from homology"/>
<dbReference type="InterPro" id="IPR051910">
    <property type="entry name" value="ComF/GntX_DNA_util-trans"/>
</dbReference>
<dbReference type="InterPro" id="IPR029057">
    <property type="entry name" value="PRTase-like"/>
</dbReference>
<dbReference type="Proteomes" id="UP001149719">
    <property type="component" value="Unassembled WGS sequence"/>
</dbReference>
<dbReference type="CDD" id="cd06223">
    <property type="entry name" value="PRTases_typeI"/>
    <property type="match status" value="1"/>
</dbReference>
<dbReference type="PANTHER" id="PTHR47505">
    <property type="entry name" value="DNA UTILIZATION PROTEIN YHGH"/>
    <property type="match status" value="1"/>
</dbReference>
<dbReference type="Gene3D" id="3.40.50.2020">
    <property type="match status" value="1"/>
</dbReference>
<comment type="similarity">
    <text evidence="1">Belongs to the ComF/GntX family.</text>
</comment>
<evidence type="ECO:0000313" key="3">
    <source>
        <dbReference type="Proteomes" id="UP001149719"/>
    </source>
</evidence>
<sequence length="240" mass="27925">MEWNSLSTNITTAVYYLTTNQHCHLCHAPSKNKICEYCLPYINFNESHCKQCARPTKAHHILCGHCQKNHPQQHITKTIAPFEYQDLVAHLIKAIKFQQQTHFIRTLLPYLTASIQRHYETDTWPTEIIPVPSHPKRIRQRGFCHTQLIAKLVQQHLQHKIKINSDSLIKSQYTPAQHTLKRKERLKTQKNTYQIINKVAKHIVLIDDVITTGSTVNACATELFKYGVERIDVWAFARTP</sequence>
<organism evidence="2 3">
    <name type="scientific">Marinomonas phaeophyticola</name>
    <dbReference type="NCBI Taxonomy" id="3004091"/>
    <lineage>
        <taxon>Bacteria</taxon>
        <taxon>Pseudomonadati</taxon>
        <taxon>Pseudomonadota</taxon>
        <taxon>Gammaproteobacteria</taxon>
        <taxon>Oceanospirillales</taxon>
        <taxon>Oceanospirillaceae</taxon>
        <taxon>Marinomonas</taxon>
    </lineage>
</organism>
<reference evidence="2" key="1">
    <citation type="submission" date="2022-12" db="EMBL/GenBank/DDBJ databases">
        <title>Marinomonas 15G1-11 sp. nov, isolated from marine algae.</title>
        <authorList>
            <person name="Butt M."/>
            <person name="Choi D.G."/>
            <person name="Kim J.M."/>
            <person name="Lee J.K."/>
            <person name="Baek J.H."/>
            <person name="Jeon C.O."/>
        </authorList>
    </citation>
    <scope>NUCLEOTIDE SEQUENCE</scope>
    <source>
        <strain evidence="2">15G1-11</strain>
    </source>
</reference>
<dbReference type="SUPFAM" id="SSF53271">
    <property type="entry name" value="PRTase-like"/>
    <property type="match status" value="1"/>
</dbReference>
<keyword evidence="3" id="KW-1185">Reference proteome</keyword>
<dbReference type="PANTHER" id="PTHR47505:SF1">
    <property type="entry name" value="DNA UTILIZATION PROTEIN YHGH"/>
    <property type="match status" value="1"/>
</dbReference>
<dbReference type="RefSeq" id="WP_269127369.1">
    <property type="nucleotide sequence ID" value="NZ_JAPUBN010000020.1"/>
</dbReference>
<evidence type="ECO:0000256" key="1">
    <source>
        <dbReference type="ARBA" id="ARBA00008007"/>
    </source>
</evidence>
<dbReference type="EMBL" id="JAPUBN010000020">
    <property type="protein sequence ID" value="MCZ2723281.1"/>
    <property type="molecule type" value="Genomic_DNA"/>
</dbReference>
<dbReference type="InterPro" id="IPR000836">
    <property type="entry name" value="PRTase_dom"/>
</dbReference>
<comment type="caution">
    <text evidence="2">The sequence shown here is derived from an EMBL/GenBank/DDBJ whole genome shotgun (WGS) entry which is preliminary data.</text>
</comment>
<name>A0ABT4JYI4_9GAMM</name>
<gene>
    <name evidence="2" type="ORF">O1D97_17125</name>
</gene>
<evidence type="ECO:0000313" key="2">
    <source>
        <dbReference type="EMBL" id="MCZ2723281.1"/>
    </source>
</evidence>
<protein>
    <submittedName>
        <fullName evidence="2">ComF family protein</fullName>
    </submittedName>
</protein>
<accession>A0ABT4JYI4</accession>